<dbReference type="PANTHER" id="PTHR43877:SF2">
    <property type="entry name" value="AMINOALKYLPHOSPHONATE N-ACETYLTRANSFERASE-RELATED"/>
    <property type="match status" value="1"/>
</dbReference>
<dbReference type="InterPro" id="IPR016181">
    <property type="entry name" value="Acyl_CoA_acyltransferase"/>
</dbReference>
<keyword evidence="1 4" id="KW-0808">Transferase</keyword>
<evidence type="ECO:0000256" key="1">
    <source>
        <dbReference type="ARBA" id="ARBA00022679"/>
    </source>
</evidence>
<dbReference type="Gene3D" id="3.40.630.30">
    <property type="match status" value="1"/>
</dbReference>
<gene>
    <name evidence="4" type="ORF">D3875_13465</name>
</gene>
<dbReference type="CDD" id="cd04301">
    <property type="entry name" value="NAT_SF"/>
    <property type="match status" value="1"/>
</dbReference>
<keyword evidence="2" id="KW-0012">Acyltransferase</keyword>
<sequence length="280" mass="30391">MLLRPVTAADKPLLLAVEAQSTPNLRYLPAVYEQFLADAPQGEFMLTEEAGQVLGCAKYTRLPDGSAWLETLRVVPEAQGRGLGKRMYRRFFDLAREQGVRTMRMYTGAGNSVSRGLAEHFGFRLEETFMGFTRPVTADYTSTGDASTPFRAVTDAAGAAALLLPLRASWGEFLVMNRTFLPFGEAVCADLAQREMVYASGDDVVVLGARFSPEEAQHVLLFSGDASRCLAFAAALARQRGAAQLVCLCCAVNVAAQHALDQAGFTPYGAPYIVMRVEVT</sequence>
<name>A0A418V8J1_9DEIO</name>
<evidence type="ECO:0000259" key="3">
    <source>
        <dbReference type="PROSITE" id="PS51186"/>
    </source>
</evidence>
<evidence type="ECO:0000313" key="5">
    <source>
        <dbReference type="Proteomes" id="UP000286287"/>
    </source>
</evidence>
<dbReference type="Proteomes" id="UP000286287">
    <property type="component" value="Unassembled WGS sequence"/>
</dbReference>
<accession>A0A418V8J1</accession>
<dbReference type="EMBL" id="QYUJ01000014">
    <property type="protein sequence ID" value="RJF72408.1"/>
    <property type="molecule type" value="Genomic_DNA"/>
</dbReference>
<dbReference type="SUPFAM" id="SSF55729">
    <property type="entry name" value="Acyl-CoA N-acyltransferases (Nat)"/>
    <property type="match status" value="2"/>
</dbReference>
<dbReference type="PROSITE" id="PS51186">
    <property type="entry name" value="GNAT"/>
    <property type="match status" value="1"/>
</dbReference>
<dbReference type="OrthoDB" id="4140682at2"/>
<dbReference type="AlphaFoldDB" id="A0A418V8J1"/>
<dbReference type="RefSeq" id="WP_119764511.1">
    <property type="nucleotide sequence ID" value="NZ_QYUJ01000014.1"/>
</dbReference>
<dbReference type="Pfam" id="PF00583">
    <property type="entry name" value="Acetyltransf_1"/>
    <property type="match status" value="1"/>
</dbReference>
<evidence type="ECO:0000313" key="4">
    <source>
        <dbReference type="EMBL" id="RJF72408.1"/>
    </source>
</evidence>
<reference evidence="4 5" key="1">
    <citation type="submission" date="2018-09" db="EMBL/GenBank/DDBJ databases">
        <authorList>
            <person name="Zhu H."/>
        </authorList>
    </citation>
    <scope>NUCLEOTIDE SEQUENCE [LARGE SCALE GENOMIC DNA]</scope>
    <source>
        <strain evidence="4 5">K2S05-167</strain>
    </source>
</reference>
<dbReference type="InterPro" id="IPR050832">
    <property type="entry name" value="Bact_Acetyltransf"/>
</dbReference>
<keyword evidence="5" id="KW-1185">Reference proteome</keyword>
<protein>
    <submittedName>
        <fullName evidence="4">GNAT family N-acetyltransferase</fullName>
    </submittedName>
</protein>
<evidence type="ECO:0000256" key="2">
    <source>
        <dbReference type="ARBA" id="ARBA00023315"/>
    </source>
</evidence>
<proteinExistence type="predicted"/>
<dbReference type="InterPro" id="IPR000182">
    <property type="entry name" value="GNAT_dom"/>
</dbReference>
<dbReference type="PANTHER" id="PTHR43877">
    <property type="entry name" value="AMINOALKYLPHOSPHONATE N-ACETYLTRANSFERASE-RELATED-RELATED"/>
    <property type="match status" value="1"/>
</dbReference>
<organism evidence="4 5">
    <name type="scientific">Deinococcus cavernae</name>
    <dbReference type="NCBI Taxonomy" id="2320857"/>
    <lineage>
        <taxon>Bacteria</taxon>
        <taxon>Thermotogati</taxon>
        <taxon>Deinococcota</taxon>
        <taxon>Deinococci</taxon>
        <taxon>Deinococcales</taxon>
        <taxon>Deinococcaceae</taxon>
        <taxon>Deinococcus</taxon>
    </lineage>
</organism>
<feature type="domain" description="N-acetyltransferase" evidence="3">
    <location>
        <begin position="1"/>
        <end position="145"/>
    </location>
</feature>
<dbReference type="GO" id="GO:0016747">
    <property type="term" value="F:acyltransferase activity, transferring groups other than amino-acyl groups"/>
    <property type="evidence" value="ECO:0007669"/>
    <property type="project" value="InterPro"/>
</dbReference>
<comment type="caution">
    <text evidence="4">The sequence shown here is derived from an EMBL/GenBank/DDBJ whole genome shotgun (WGS) entry which is preliminary data.</text>
</comment>